<protein>
    <recommendedName>
        <fullName evidence="2">Gene product 88 domain-containing protein</fullName>
    </recommendedName>
</protein>
<organism evidence="3 4">
    <name type="scientific">Streptomyces rapamycinicus (strain ATCC 29253 / DSM 41530 / NRRL 5491 / AYB-994)</name>
    <name type="common">Streptomyces hygroscopicus (strain ATCC 29253)</name>
    <dbReference type="NCBI Taxonomy" id="1343740"/>
    <lineage>
        <taxon>Bacteria</taxon>
        <taxon>Bacillati</taxon>
        <taxon>Actinomycetota</taxon>
        <taxon>Actinomycetes</taxon>
        <taxon>Kitasatosporales</taxon>
        <taxon>Streptomycetaceae</taxon>
        <taxon>Streptomyces</taxon>
        <taxon>Streptomyces violaceusniger group</taxon>
    </lineage>
</organism>
<name>A0A3L8RFF6_STRRN</name>
<evidence type="ECO:0000313" key="3">
    <source>
        <dbReference type="EMBL" id="RLV78489.1"/>
    </source>
</evidence>
<proteinExistence type="predicted"/>
<dbReference type="Pfam" id="PF17338">
    <property type="entry name" value="GP88"/>
    <property type="match status" value="1"/>
</dbReference>
<dbReference type="RefSeq" id="WP_158634865.1">
    <property type="nucleotide sequence ID" value="NC_022785.1"/>
</dbReference>
<gene>
    <name evidence="3" type="ORF">D3C57_108930</name>
</gene>
<feature type="compositionally biased region" description="Basic and acidic residues" evidence="1">
    <location>
        <begin position="264"/>
        <end position="283"/>
    </location>
</feature>
<comment type="caution">
    <text evidence="3">The sequence shown here is derived from an EMBL/GenBank/DDBJ whole genome shotgun (WGS) entry which is preliminary data.</text>
</comment>
<dbReference type="InterPro" id="IPR020290">
    <property type="entry name" value="Gp88"/>
</dbReference>
<reference evidence="3 4" key="1">
    <citation type="journal article" date="2018" name="J. Biol. Chem.">
        <title>Discovery of the actinoplanic acid pathway in Streptomyces rapamycinicus reveals a genetically conserved synergism with rapamycin.</title>
        <authorList>
            <person name="Mrak P."/>
            <person name="Krastel P."/>
            <person name="Pivk Lukancic P."/>
            <person name="Tao J."/>
            <person name="Pistorius D."/>
            <person name="Moore C.M."/>
        </authorList>
    </citation>
    <scope>NUCLEOTIDE SEQUENCE [LARGE SCALE GENOMIC DNA]</scope>
    <source>
        <strain evidence="3 4">NRRL 5491</strain>
    </source>
</reference>
<evidence type="ECO:0000313" key="4">
    <source>
        <dbReference type="Proteomes" id="UP000281594"/>
    </source>
</evidence>
<dbReference type="EMBL" id="QYCY01000001">
    <property type="protein sequence ID" value="RLV78489.1"/>
    <property type="molecule type" value="Genomic_DNA"/>
</dbReference>
<evidence type="ECO:0000259" key="2">
    <source>
        <dbReference type="Pfam" id="PF17338"/>
    </source>
</evidence>
<feature type="compositionally biased region" description="Pro residues" evidence="1">
    <location>
        <begin position="1"/>
        <end position="18"/>
    </location>
</feature>
<dbReference type="STRING" id="1343740.M271_34715"/>
<feature type="region of interest" description="Disordered" evidence="1">
    <location>
        <begin position="241"/>
        <end position="283"/>
    </location>
</feature>
<dbReference type="Proteomes" id="UP000281594">
    <property type="component" value="Unassembled WGS sequence"/>
</dbReference>
<accession>A0A3L8RFF6</accession>
<dbReference type="AlphaFoldDB" id="A0A3L8RFF6"/>
<feature type="domain" description="Gene product 88" evidence="2">
    <location>
        <begin position="23"/>
        <end position="228"/>
    </location>
</feature>
<feature type="region of interest" description="Disordered" evidence="1">
    <location>
        <begin position="1"/>
        <end position="21"/>
    </location>
</feature>
<evidence type="ECO:0000256" key="1">
    <source>
        <dbReference type="SAM" id="MobiDB-lite"/>
    </source>
</evidence>
<sequence>MPTPSSAPSRLPPSPPSPLLTQNREMRAIGAWNWTLPAWAGRLPEGHTYNTCPSAGICRHVCYARHGTYTWPVVKAKHEANLRFVLNDLPAWEQAMITELGAKKFRGVWIRIHDSGDFFTDAYTRGWLRVIRARPDVNFYAYTKEVARFRALVEPDPPENFLWVFSFGGTQDAALDPERDRVADVFPDEESITAAGWHSQQASDLLAVLGPRLVGIPANRIPRFLKRLNGRTFRSWQAEVDAERQAHHRSSARSGLRLITGNRPETHDNAEERRAPEHQDRAA</sequence>